<evidence type="ECO:0000259" key="5">
    <source>
        <dbReference type="Pfam" id="PF26573"/>
    </source>
</evidence>
<dbReference type="PANTHER" id="PTHR31139">
    <property type="entry name" value="ECTOPIC P GRANULES PROTEIN 5 HOMOLOG"/>
    <property type="match status" value="1"/>
</dbReference>
<feature type="region of interest" description="Disordered" evidence="3">
    <location>
        <begin position="1"/>
        <end position="26"/>
    </location>
</feature>
<evidence type="ECO:0000256" key="2">
    <source>
        <dbReference type="ARBA" id="ARBA00023006"/>
    </source>
</evidence>
<evidence type="ECO:0000259" key="4">
    <source>
        <dbReference type="Pfam" id="PF26103"/>
    </source>
</evidence>
<dbReference type="Pfam" id="PF26573">
    <property type="entry name" value="TPR_Epg5_2"/>
    <property type="match status" value="1"/>
</dbReference>
<dbReference type="GO" id="GO:0097352">
    <property type="term" value="P:autophagosome maturation"/>
    <property type="evidence" value="ECO:0007669"/>
    <property type="project" value="TreeGrafter"/>
</dbReference>
<keyword evidence="7" id="KW-1185">Reference proteome</keyword>
<feature type="domain" description="Epg5-like central TPR repeats" evidence="4">
    <location>
        <begin position="1817"/>
        <end position="2191"/>
    </location>
</feature>
<proteinExistence type="inferred from homology"/>
<evidence type="ECO:0000256" key="3">
    <source>
        <dbReference type="SAM" id="MobiDB-lite"/>
    </source>
</evidence>
<feature type="compositionally biased region" description="Polar residues" evidence="3">
    <location>
        <begin position="163"/>
        <end position="185"/>
    </location>
</feature>
<feature type="compositionally biased region" description="Basic and acidic residues" evidence="3">
    <location>
        <begin position="263"/>
        <end position="280"/>
    </location>
</feature>
<dbReference type="InterPro" id="IPR051436">
    <property type="entry name" value="Autophagy-related_EPG5"/>
</dbReference>
<evidence type="ECO:0008006" key="8">
    <source>
        <dbReference type="Google" id="ProtNLM"/>
    </source>
</evidence>
<dbReference type="EnsemblMetazoa" id="G29305.1">
    <property type="protein sequence ID" value="G29305.1:cds"/>
    <property type="gene ID" value="G29305"/>
</dbReference>
<accession>A0A8W8LR64</accession>
<sequence length="2677" mass="303757">MAEAVREKASKSKGKIQKSKEKTAGLEKAKVEVDVSYVGIETGRKIITDLDKNVAAIGEDEKKKIQIENLVDLLPEPPRTNPETELNHVSVRKELSDQVEVSVEKEARVEIPVDQDPPDVVEIPEENEPPDEVEIILDQKPLDGEEIQSGNVISDGRSEERNLQTNQGEQGISKNESVTGTSSGFISEEVKDNPDLNRSDSECYYSTVSSIEDGVGDENVCADSKQELKDINMQPEEIASNTGAEKSNCDDVISEESIKTNKDKTTNDVMKPSEVERESETDVTVLDQKSLVSPASDTLYPVLNKFMEQVSVSSEKLEVISCSVGPSSGTASAPRLEGSTERAREGQSRGGMESQRRLKPRLQPFTREQLHSLYYNAQLVNNPAFIDRFVQNELKRVNHEFYEILLSYLGARRHFLSAEQEVKVLQEDYLQYKEESWLTIKQSMPAKGLCGDGASCKTTHMYESVEFQDDTFIDCKKTLTSIRHNIQNQLALYSYSSQLARLQVESYIHDLFMSSPVLRDIPQNAPVQAVLSHKPDVQHQVNRLRDCITVLFVFHRQPIKDQDFVQNIRTWTQKMVSALVRVATYDDHLFVLNHILRCPAGVSKWGTSLIQVPAFPAQHGGNQSQFDSPVLNHILACLATVLFPIKGREDFVALMGKCLAVEGGNQSNNWIMVDSDGEEDEDPKNAWLYLHENDIVAILNQLQMAEVFKHVLLMTSNPDGSPRYDCHQTSEPLFLKLLAFCTCFVDILGCGLQTYNLPRYKQLNKRIGRMIRMTVQYVSDHWENFLELNKRRLSQEQLGRLQLEYNSFFQRCTNTILSAEKLGSWQFMTDMPYSTVSKETMWLLLWSMHQGRGQKVTPSNTPTEEECRRFVADPDSKLQLADVINLLPTSEVIFLLTALANMAQCRKAEETEFIEAVAFGLFEICYVCSQTREACSKVGRELLVSVANAHPFILSLLVQGTKDNMDTIGSMALYLFQALPFYQWIPCEPDITVLKQWLMSSDLTQPQNQLTRHVLGQLNWGVDQKTKRLFLPYEIHKQIAVLLTEAFGKFITNRNMGFYITESFKQLASAMKQQQTNEQVFNMWAWNVALKLHLHQSSFPSADIALANISGGVPVLANDNSLLPIMKGLKEKNSMASYMSLVISRFGHTDADFLGEGLDQLVILTENYHSLPALHVIRYTAPLFVNKPQALIQSDKFLKVVQLLLSADESFMKSAKSLWSHDFPGPITENFANMILNQACGVDGVETDSSYQLKMLTLWIQVLTKQPKWYQDKNACYILDRMVEMGFSTDGGMVMLQSVFKEAFVSHYKESQQQGGVASFVSWVSSGVTSIPVLSLTEKLSAPQQFGWLSYFILDMETKAEESTQLWPCLRTEMANDQKQNLDQALKKCAIKLKLEFAPGLNSLAIYQWSKLAVAMEMDHPLLLLVWQKFFVLFLGRQVSQTTMQQRASIGEKFFESSKHSGDLKKMKKRLGETADFHMKYYSDDSPDSNAGQKYVPDKDFHLSLSRMYQTLQLWVQEPMLHDSKLYLPALPQQYQADRLLQLFQNQKEPWMEFVDMNRIKHEIKVCSGTWTDHVTSSSGQRRGEMSRKPDSSAKERILGRLNHHEPGKELPVLQPLKALVPDISTAILDEKAATLHLLKSDLNNLKEYAKSFHMRVVKHVALDEEFCRLYSQLYYNKSKQVKVTIECKSILNPLHKCSNPAVVNLNVQEKAFDEIIQRQTDENRAEYKQLMIEGLSPPPLSVCIAAVHVENAITMLVKLARRTTDDGRLVRYTDIACTLFFLLAEMINDDIEFYPPTRQFYTACIDMLGKEFIEKDPSQTEIVLQFSLNSPAMSGLMSPHFVPINNPHTYVTMYERLVQILQQQNPDLVFMLLTKFEIDQWLQTRSPAPIEVKRFVDILATGLYSCGIDPDSKHGMVFEIYCKHLRAVLVHNFPQNLNYVLNLVLNGTAEQKIHPKCWQILHTHCFYSREGENTLKETDIGSDISTDQTKQCLSTIGCFFLQLRTSSPDLGSFGLYPSTTLYTSHITEVIQDLMISFINKVLPTLQDSSPAQVLDLIWQTLIMSYAAWIQPLQTETSPLLPWIQADCEAGKKMVESFVFVIQYLHQIFRDLIPSYQPDPLIRVWLYFCDVLCSKQVPAHVTNVYNTGFAQLPWEQLKPNTQVLNTMMQLKDQNCPESFDLLAHVVCQLNWTDIVIHYSQCYGRQGTSQVLACVLLLLVQCYGDQKHVEIPNLEQKTLIAEKYDWSALTSDNYRHASNWFLQTCDPRCVLAERSSSSALGLRLLKAASGFNVQSSLSWSTDLSLKRQCYVHSVVQLMCQCTFEADVNLDTVSLILMNLLTEVETVTSSITDTRIQEEESLDLSKEIFALLNNCNPENNSVSIVMTTIIQWLQSSPRSILLMPCVRVASRCLASHKHIVNIVEECIHVYFKGGMDQVAGGGWDHVLAAMQIPDLNIEDFLQTALDEGTFLLLYGYIVQKLPLCQQLLEEQALIGRLLNWITVAKPLQEDESKLLLLWYKSLELILRQLDYGGNHAAIIKMLSSLVTSLHLMGEDRASGGLLGAIGLGKRSSLSPEFRISCRALAAMITLQVYDEMRLRLQPGQSLASNGATKQEVGALLSMKSNKLYQSYKNEIELLCDVVQNENYGLRQTLNLIHQISEMFYKEKEYLSILHSAHRQ</sequence>
<protein>
    <recommendedName>
        <fullName evidence="8">Ectopic P granules protein 5-like protein</fullName>
    </recommendedName>
</protein>
<feature type="compositionally biased region" description="Basic and acidic residues" evidence="3">
    <location>
        <begin position="188"/>
        <end position="201"/>
    </location>
</feature>
<evidence type="ECO:0000313" key="7">
    <source>
        <dbReference type="Proteomes" id="UP000005408"/>
    </source>
</evidence>
<name>A0A8W8LR64_MAGGI</name>
<dbReference type="Proteomes" id="UP000005408">
    <property type="component" value="Unassembled WGS sequence"/>
</dbReference>
<feature type="domain" description="Epg5-like TPR" evidence="5">
    <location>
        <begin position="1361"/>
        <end position="1556"/>
    </location>
</feature>
<dbReference type="Pfam" id="PF26106">
    <property type="entry name" value="TPR_Epg5_C"/>
    <property type="match status" value="1"/>
</dbReference>
<dbReference type="GO" id="GO:0005737">
    <property type="term" value="C:cytoplasm"/>
    <property type="evidence" value="ECO:0007669"/>
    <property type="project" value="TreeGrafter"/>
</dbReference>
<feature type="region of interest" description="Disordered" evidence="3">
    <location>
        <begin position="325"/>
        <end position="358"/>
    </location>
</feature>
<comment type="similarity">
    <text evidence="1">Belongs to the EPG5 family.</text>
</comment>
<feature type="region of interest" description="Disordered" evidence="3">
    <location>
        <begin position="263"/>
        <end position="282"/>
    </location>
</feature>
<feature type="region of interest" description="Disordered" evidence="3">
    <location>
        <begin position="103"/>
        <end position="201"/>
    </location>
</feature>
<evidence type="ECO:0000313" key="6">
    <source>
        <dbReference type="EnsemblMetazoa" id="G29305.1:cds"/>
    </source>
</evidence>
<feature type="compositionally biased region" description="Acidic residues" evidence="3">
    <location>
        <begin position="116"/>
        <end position="135"/>
    </location>
</feature>
<feature type="compositionally biased region" description="Basic and acidic residues" evidence="3">
    <location>
        <begin position="1582"/>
        <end position="1595"/>
    </location>
</feature>
<dbReference type="PANTHER" id="PTHR31139:SF4">
    <property type="entry name" value="ECTOPIC P GRANULES PROTEIN 5 HOMOLOG"/>
    <property type="match status" value="1"/>
</dbReference>
<dbReference type="InterPro" id="IPR059030">
    <property type="entry name" value="TPR_Epg5_mid"/>
</dbReference>
<evidence type="ECO:0000256" key="1">
    <source>
        <dbReference type="ARBA" id="ARBA00010948"/>
    </source>
</evidence>
<dbReference type="Pfam" id="PF26103">
    <property type="entry name" value="TPR_Epg5"/>
    <property type="match status" value="1"/>
</dbReference>
<organism evidence="6 7">
    <name type="scientific">Magallana gigas</name>
    <name type="common">Pacific oyster</name>
    <name type="synonym">Crassostrea gigas</name>
    <dbReference type="NCBI Taxonomy" id="29159"/>
    <lineage>
        <taxon>Eukaryota</taxon>
        <taxon>Metazoa</taxon>
        <taxon>Spiralia</taxon>
        <taxon>Lophotrochozoa</taxon>
        <taxon>Mollusca</taxon>
        <taxon>Bivalvia</taxon>
        <taxon>Autobranchia</taxon>
        <taxon>Pteriomorphia</taxon>
        <taxon>Ostreida</taxon>
        <taxon>Ostreoidea</taxon>
        <taxon>Ostreidae</taxon>
        <taxon>Magallana</taxon>
    </lineage>
</organism>
<feature type="region of interest" description="Disordered" evidence="3">
    <location>
        <begin position="1575"/>
        <end position="1595"/>
    </location>
</feature>
<feature type="compositionally biased region" description="Basic and acidic residues" evidence="3">
    <location>
        <begin position="1"/>
        <end position="10"/>
    </location>
</feature>
<dbReference type="InterPro" id="IPR058750">
    <property type="entry name" value="TPR_Epg5"/>
</dbReference>
<reference evidence="6" key="1">
    <citation type="submission" date="2022-08" db="UniProtKB">
        <authorList>
            <consortium name="EnsemblMetazoa"/>
        </authorList>
    </citation>
    <scope>IDENTIFICATION</scope>
    <source>
        <strain evidence="6">05x7-T-G4-1.051#20</strain>
    </source>
</reference>
<feature type="compositionally biased region" description="Basic and acidic residues" evidence="3">
    <location>
        <begin position="338"/>
        <end position="347"/>
    </location>
</feature>
<keyword evidence="2" id="KW-0072">Autophagy</keyword>